<protein>
    <submittedName>
        <fullName evidence="1">Uncharacterized protein</fullName>
    </submittedName>
</protein>
<dbReference type="OrthoDB" id="6119751at2"/>
<name>A0A1T4QDZ0_9GAMM</name>
<dbReference type="Proteomes" id="UP000191418">
    <property type="component" value="Unassembled WGS sequence"/>
</dbReference>
<organism evidence="1 2">
    <name type="scientific">Oceanospirillum multiglobuliferum</name>
    <dbReference type="NCBI Taxonomy" id="64969"/>
    <lineage>
        <taxon>Bacteria</taxon>
        <taxon>Pseudomonadati</taxon>
        <taxon>Pseudomonadota</taxon>
        <taxon>Gammaproteobacteria</taxon>
        <taxon>Oceanospirillales</taxon>
        <taxon>Oceanospirillaceae</taxon>
        <taxon>Oceanospirillum</taxon>
    </lineage>
</organism>
<comment type="caution">
    <text evidence="1">The sequence shown here is derived from an EMBL/GenBank/DDBJ whole genome shotgun (WGS) entry which is preliminary data.</text>
</comment>
<dbReference type="AlphaFoldDB" id="A0A1T4QDZ0"/>
<accession>A0A1T4QDZ0</accession>
<dbReference type="EMBL" id="MTSM01000003">
    <property type="protein sequence ID" value="OPX56496.1"/>
    <property type="molecule type" value="Genomic_DNA"/>
</dbReference>
<proteinExistence type="predicted"/>
<dbReference type="RefSeq" id="WP_078745467.1">
    <property type="nucleotide sequence ID" value="NZ_FUXG01000011.1"/>
</dbReference>
<sequence length="141" mass="16036">MSTIPTEYYGLNRWFTLAQGDEALLVRILADTAGLKGWLPRPLHDQLNGADLKVVLASEGCAGFETAAVYLLSQMPLFKGPETEQEWQYWLIQWAIIYKQKTPAEQIDLLPERFQRAQAELVLQQLNQNKAHLEIPITALD</sequence>
<keyword evidence="2" id="KW-1185">Reference proteome</keyword>
<evidence type="ECO:0000313" key="2">
    <source>
        <dbReference type="Proteomes" id="UP000191418"/>
    </source>
</evidence>
<reference evidence="1 2" key="1">
    <citation type="submission" date="2017-01" db="EMBL/GenBank/DDBJ databases">
        <title>Genome Sequencing of a Marine Spirillum, Oceanospirillum multiglobuliferum ATCC 33336, from Japan.</title>
        <authorList>
            <person name="Carney J.G."/>
            <person name="Trachtenberg A.M."/>
            <person name="Rheaume B.A."/>
            <person name="Linnane J.D."/>
            <person name="Pitts N.L."/>
            <person name="Mykles D.L."/>
            <person name="Maclea K.S."/>
        </authorList>
    </citation>
    <scope>NUCLEOTIDE SEQUENCE [LARGE SCALE GENOMIC DNA]</scope>
    <source>
        <strain evidence="1 2">ATCC 33336</strain>
    </source>
</reference>
<evidence type="ECO:0000313" key="1">
    <source>
        <dbReference type="EMBL" id="OPX56496.1"/>
    </source>
</evidence>
<gene>
    <name evidence="1" type="ORF">BTE48_03460</name>
</gene>